<feature type="domain" description="4'-phosphopantetheinyl transferase" evidence="2">
    <location>
        <begin position="105"/>
        <end position="162"/>
    </location>
</feature>
<sequence>MPLLRIEKHSDFVIGLWKISDDDFEIGKDNNLSDVVMKAEMHFKSITRRKEYIAERFLLREMLDGEQIDIWHNEDGKPIIPGNRNISISHTRNYVAMILSEKYEVGIDIEYLSNRVENISGRFMREDEHADDANSLLIHWCAKETVYKLFSSEHLELNEIKVNSKTFRDVTNLRSGIVVVLFVDTTPEYVLTYSLFNKNGKYLEKNY</sequence>
<dbReference type="SUPFAM" id="SSF56214">
    <property type="entry name" value="4'-phosphopantetheinyl transferase"/>
    <property type="match status" value="2"/>
</dbReference>
<keyword evidence="1 3" id="KW-0808">Transferase</keyword>
<reference evidence="3 4" key="1">
    <citation type="submission" date="2018-12" db="EMBL/GenBank/DDBJ databases">
        <title>Genome sequencing of Prevotella sp. KCOM 3155 (= JS262).</title>
        <authorList>
            <person name="Kook J.-K."/>
            <person name="Park S.-N."/>
            <person name="Lim Y.K."/>
        </authorList>
    </citation>
    <scope>NUCLEOTIDE SEQUENCE [LARGE SCALE GENOMIC DNA]</scope>
    <source>
        <strain evidence="3 4">KCOM 3155</strain>
    </source>
</reference>
<dbReference type="RefSeq" id="WP_126678074.1">
    <property type="nucleotide sequence ID" value="NZ_RYYU01000001.1"/>
</dbReference>
<dbReference type="GO" id="GO:0008897">
    <property type="term" value="F:holo-[acyl-carrier-protein] synthase activity"/>
    <property type="evidence" value="ECO:0007669"/>
    <property type="project" value="InterPro"/>
</dbReference>
<dbReference type="OrthoDB" id="1190494at2"/>
<dbReference type="EMBL" id="RYYU01000001">
    <property type="protein sequence ID" value="RUL58953.1"/>
    <property type="molecule type" value="Genomic_DNA"/>
</dbReference>
<evidence type="ECO:0000259" key="2">
    <source>
        <dbReference type="Pfam" id="PF01648"/>
    </source>
</evidence>
<proteinExistence type="predicted"/>
<evidence type="ECO:0000313" key="3">
    <source>
        <dbReference type="EMBL" id="RUL58953.1"/>
    </source>
</evidence>
<evidence type="ECO:0000313" key="4">
    <source>
        <dbReference type="Proteomes" id="UP000278983"/>
    </source>
</evidence>
<name>A0A432LIM0_9BACT</name>
<comment type="caution">
    <text evidence="3">The sequence shown here is derived from an EMBL/GenBank/DDBJ whole genome shotgun (WGS) entry which is preliminary data.</text>
</comment>
<protein>
    <submittedName>
        <fullName evidence="3">4'-phosphopantetheinyl transferase superfamily protein</fullName>
    </submittedName>
</protein>
<dbReference type="AlphaFoldDB" id="A0A432LIM0"/>
<dbReference type="Proteomes" id="UP000278983">
    <property type="component" value="Unassembled WGS sequence"/>
</dbReference>
<dbReference type="GO" id="GO:0000287">
    <property type="term" value="F:magnesium ion binding"/>
    <property type="evidence" value="ECO:0007669"/>
    <property type="project" value="InterPro"/>
</dbReference>
<keyword evidence="4" id="KW-1185">Reference proteome</keyword>
<evidence type="ECO:0000256" key="1">
    <source>
        <dbReference type="ARBA" id="ARBA00022679"/>
    </source>
</evidence>
<accession>A0A432LIM0</accession>
<dbReference type="InterPro" id="IPR008278">
    <property type="entry name" value="4-PPantetheinyl_Trfase_dom"/>
</dbReference>
<dbReference type="Pfam" id="PF01648">
    <property type="entry name" value="ACPS"/>
    <property type="match status" value="1"/>
</dbReference>
<organism evidence="3 4">
    <name type="scientific">Prevotella koreensis</name>
    <dbReference type="NCBI Taxonomy" id="2490854"/>
    <lineage>
        <taxon>Bacteria</taxon>
        <taxon>Pseudomonadati</taxon>
        <taxon>Bacteroidota</taxon>
        <taxon>Bacteroidia</taxon>
        <taxon>Bacteroidales</taxon>
        <taxon>Prevotellaceae</taxon>
        <taxon>Prevotella</taxon>
    </lineage>
</organism>
<dbReference type="Gene3D" id="3.90.470.20">
    <property type="entry name" value="4'-phosphopantetheinyl transferase domain"/>
    <property type="match status" value="1"/>
</dbReference>
<gene>
    <name evidence="3" type="ORF">EHV08_03660</name>
</gene>
<dbReference type="InterPro" id="IPR037143">
    <property type="entry name" value="4-PPantetheinyl_Trfase_dom_sf"/>
</dbReference>